<name>A0AAN7PAW1_9COLE</name>
<feature type="transmembrane region" description="Helical" evidence="17">
    <location>
        <begin position="104"/>
        <end position="127"/>
    </location>
</feature>
<protein>
    <recommendedName>
        <fullName evidence="6">dolichyl-phosphate-mannose--protein mannosyltransferase</fullName>
        <ecNumber evidence="6">2.4.1.109</ecNumber>
    </recommendedName>
</protein>
<dbReference type="PANTHER" id="PTHR44809:SF1">
    <property type="entry name" value="PROTEIN O-MANNOSYL-TRANSFERASE TMTC1"/>
    <property type="match status" value="1"/>
</dbReference>
<keyword evidence="9" id="KW-0677">Repeat</keyword>
<keyword evidence="10 16" id="KW-0802">TPR repeat</keyword>
<evidence type="ECO:0000256" key="8">
    <source>
        <dbReference type="ARBA" id="ARBA00022692"/>
    </source>
</evidence>
<comment type="catalytic activity">
    <reaction evidence="14">
        <text>a di-trans,poly-cis-dolichyl beta-D-mannosyl phosphate + L-threonyl-[protein] = 3-O-(alpha-D-mannosyl)-L-threonyl-[protein] + a di-trans,poly-cis-dolichyl phosphate + H(+)</text>
        <dbReference type="Rhea" id="RHEA:53396"/>
        <dbReference type="Rhea" id="RHEA-COMP:11060"/>
        <dbReference type="Rhea" id="RHEA-COMP:13547"/>
        <dbReference type="Rhea" id="RHEA-COMP:19498"/>
        <dbReference type="Rhea" id="RHEA-COMP:19501"/>
        <dbReference type="ChEBI" id="CHEBI:15378"/>
        <dbReference type="ChEBI" id="CHEBI:30013"/>
        <dbReference type="ChEBI" id="CHEBI:57683"/>
        <dbReference type="ChEBI" id="CHEBI:58211"/>
        <dbReference type="ChEBI" id="CHEBI:137323"/>
        <dbReference type="EC" id="2.4.1.109"/>
    </reaction>
</comment>
<keyword evidence="20" id="KW-1185">Reference proteome</keyword>
<dbReference type="Pfam" id="PF08409">
    <property type="entry name" value="TMTC_DUF1736"/>
    <property type="match status" value="1"/>
</dbReference>
<evidence type="ECO:0000256" key="10">
    <source>
        <dbReference type="ARBA" id="ARBA00022803"/>
    </source>
</evidence>
<dbReference type="SUPFAM" id="SSF48452">
    <property type="entry name" value="TPR-like"/>
    <property type="match status" value="1"/>
</dbReference>
<comment type="subcellular location">
    <subcellularLocation>
        <location evidence="3">Endoplasmic reticulum</location>
    </subcellularLocation>
    <subcellularLocation>
        <location evidence="2">Membrane</location>
        <topology evidence="2">Multi-pass membrane protein</topology>
    </subcellularLocation>
</comment>
<keyword evidence="8 17" id="KW-0812">Transmembrane</keyword>
<gene>
    <name evidence="19" type="ORF">RN001_004566</name>
</gene>
<evidence type="ECO:0000256" key="13">
    <source>
        <dbReference type="ARBA" id="ARBA00023136"/>
    </source>
</evidence>
<keyword evidence="7" id="KW-0808">Transferase</keyword>
<dbReference type="InterPro" id="IPR013618">
    <property type="entry name" value="TMTC_DUF1736"/>
</dbReference>
<feature type="transmembrane region" description="Helical" evidence="17">
    <location>
        <begin position="161"/>
        <end position="178"/>
    </location>
</feature>
<accession>A0AAN7PAW1</accession>
<sequence length="671" mass="75825">MPITIVFITLVRANYLCFGLQPVWFHATNIGLHATACVLFTRVCLCVAGLKPPFATLAGLLYATHPIHTEAVTGIVGRADVLACVFFLVSLLAYHGQPDGSCHVWTSVILGGLSMLAKETGVTVFLLNLSYDLYRTWPNIKRAIIEVKWTRETREFTNRTAKILASLGILLTIRLALLQGSLPKFSQQDNPTAFHPSFYVRVLTFCYLAAFNWWLLLCPATLSHDWQMGSVPLITSASDYRNIITCVFLGCVFLLSLRSLIDFENQKHVPLVLGLLLLVLPFLPAMNLLVTVGFVIAERVLYIPSLGCVLLVVYGIQLLWNAHIRHRQTIVGLGILLLVTSSFRVVIRNKDWRSRESLLRAGLLTLPHNAKMHYNYGNFLRDAARPELAVAHYNVALRLWPTYASAHNNLGTLISNEVEAEEHFLSAIRYSADHVNAHYNLGQLYRKTNRSSESEHMLKRCIRLEPTFTPAYIELARLRGPNNPSVGPLLIKVASLNPTDPYYITLYAHWLLDKGNYIKSIKYYWDALATSPSYQESMLGASRILRKFGQFSRLFQLVTRWQSIIRLRRGETPLNPHLYLHGWQLKTELSGKARAYDPDSTVLTGKRCVSIGSTENSSRTYCSSHCSCRICNKTVQWTKSTSVRRCSINRTRSNKYKPSTPIMIQHLLDTA</sequence>
<evidence type="ECO:0000313" key="20">
    <source>
        <dbReference type="Proteomes" id="UP001353858"/>
    </source>
</evidence>
<evidence type="ECO:0000256" key="12">
    <source>
        <dbReference type="ARBA" id="ARBA00022989"/>
    </source>
</evidence>
<proteinExistence type="inferred from homology"/>
<dbReference type="Pfam" id="PF13181">
    <property type="entry name" value="TPR_8"/>
    <property type="match status" value="1"/>
</dbReference>
<dbReference type="GO" id="GO:0004169">
    <property type="term" value="F:dolichyl-phosphate-mannose-protein mannosyltransferase activity"/>
    <property type="evidence" value="ECO:0007669"/>
    <property type="project" value="UniProtKB-EC"/>
</dbReference>
<reference evidence="20" key="1">
    <citation type="submission" date="2023-01" db="EMBL/GenBank/DDBJ databases">
        <title>Key to firefly adult light organ development and bioluminescence: homeobox transcription factors regulate luciferase expression and transportation to peroxisome.</title>
        <authorList>
            <person name="Fu X."/>
        </authorList>
    </citation>
    <scope>NUCLEOTIDE SEQUENCE [LARGE SCALE GENOMIC DNA]</scope>
</reference>
<dbReference type="PROSITE" id="PS50005">
    <property type="entry name" value="TPR"/>
    <property type="match status" value="1"/>
</dbReference>
<dbReference type="Gene3D" id="1.25.40.10">
    <property type="entry name" value="Tetratricopeptide repeat domain"/>
    <property type="match status" value="1"/>
</dbReference>
<dbReference type="InterPro" id="IPR011990">
    <property type="entry name" value="TPR-like_helical_dom_sf"/>
</dbReference>
<keyword evidence="11" id="KW-0256">Endoplasmic reticulum</keyword>
<feature type="transmembrane region" description="Helical" evidence="17">
    <location>
        <begin position="29"/>
        <end position="50"/>
    </location>
</feature>
<comment type="function">
    <text evidence="1">Transfers mannosyl residues to the hydroxyl group of serine or threonine residues.</text>
</comment>
<feature type="domain" description="DUF1736" evidence="18">
    <location>
        <begin position="180"/>
        <end position="252"/>
    </location>
</feature>
<comment type="catalytic activity">
    <reaction evidence="15">
        <text>a di-trans,poly-cis-dolichyl beta-D-mannosyl phosphate + L-seryl-[protein] = 3-O-(alpha-D-mannosyl)-L-seryl-[protein] + a di-trans,poly-cis-dolichyl phosphate + H(+)</text>
        <dbReference type="Rhea" id="RHEA:17377"/>
        <dbReference type="Rhea" id="RHEA-COMP:9863"/>
        <dbReference type="Rhea" id="RHEA-COMP:13546"/>
        <dbReference type="Rhea" id="RHEA-COMP:19498"/>
        <dbReference type="Rhea" id="RHEA-COMP:19501"/>
        <dbReference type="ChEBI" id="CHEBI:15378"/>
        <dbReference type="ChEBI" id="CHEBI:29999"/>
        <dbReference type="ChEBI" id="CHEBI:57683"/>
        <dbReference type="ChEBI" id="CHEBI:58211"/>
        <dbReference type="ChEBI" id="CHEBI:137321"/>
        <dbReference type="EC" id="2.4.1.109"/>
    </reaction>
</comment>
<evidence type="ECO:0000256" key="3">
    <source>
        <dbReference type="ARBA" id="ARBA00004240"/>
    </source>
</evidence>
<dbReference type="EC" id="2.4.1.109" evidence="6"/>
<evidence type="ECO:0000256" key="1">
    <source>
        <dbReference type="ARBA" id="ARBA00003582"/>
    </source>
</evidence>
<feature type="transmembrane region" description="Helical" evidence="17">
    <location>
        <begin position="301"/>
        <end position="320"/>
    </location>
</feature>
<dbReference type="AlphaFoldDB" id="A0AAN7PAW1"/>
<feature type="transmembrane region" description="Helical" evidence="17">
    <location>
        <begin position="273"/>
        <end position="296"/>
    </location>
</feature>
<evidence type="ECO:0000256" key="9">
    <source>
        <dbReference type="ARBA" id="ARBA00022737"/>
    </source>
</evidence>
<dbReference type="EMBL" id="JARPUR010000002">
    <property type="protein sequence ID" value="KAK4881247.1"/>
    <property type="molecule type" value="Genomic_DNA"/>
</dbReference>
<dbReference type="InterPro" id="IPR052943">
    <property type="entry name" value="TMTC_O-mannosyl-trnsfr"/>
</dbReference>
<evidence type="ECO:0000256" key="2">
    <source>
        <dbReference type="ARBA" id="ARBA00004141"/>
    </source>
</evidence>
<dbReference type="SMART" id="SM00028">
    <property type="entry name" value="TPR"/>
    <property type="match status" value="3"/>
</dbReference>
<dbReference type="GO" id="GO:0005783">
    <property type="term" value="C:endoplasmic reticulum"/>
    <property type="evidence" value="ECO:0007669"/>
    <property type="project" value="UniProtKB-SubCell"/>
</dbReference>
<feature type="repeat" description="TPR" evidence="16">
    <location>
        <begin position="435"/>
        <end position="468"/>
    </location>
</feature>
<feature type="transmembrane region" description="Helical" evidence="17">
    <location>
        <begin position="198"/>
        <end position="222"/>
    </location>
</feature>
<comment type="caution">
    <text evidence="19">The sequence shown here is derived from an EMBL/GenBank/DDBJ whole genome shotgun (WGS) entry which is preliminary data.</text>
</comment>
<evidence type="ECO:0000256" key="6">
    <source>
        <dbReference type="ARBA" id="ARBA00012839"/>
    </source>
</evidence>
<evidence type="ECO:0000256" key="16">
    <source>
        <dbReference type="PROSITE-ProRule" id="PRU00339"/>
    </source>
</evidence>
<evidence type="ECO:0000256" key="4">
    <source>
        <dbReference type="ARBA" id="ARBA00004922"/>
    </source>
</evidence>
<keyword evidence="13 17" id="KW-0472">Membrane</keyword>
<comment type="similarity">
    <text evidence="5">Belongs to the TMTC family.</text>
</comment>
<evidence type="ECO:0000256" key="14">
    <source>
        <dbReference type="ARBA" id="ARBA00045085"/>
    </source>
</evidence>
<dbReference type="Pfam" id="PF13432">
    <property type="entry name" value="TPR_16"/>
    <property type="match status" value="1"/>
</dbReference>
<dbReference type="InterPro" id="IPR019734">
    <property type="entry name" value="TPR_rpt"/>
</dbReference>
<feature type="transmembrane region" description="Helical" evidence="17">
    <location>
        <begin position="326"/>
        <end position="347"/>
    </location>
</feature>
<dbReference type="GO" id="GO:0016020">
    <property type="term" value="C:membrane"/>
    <property type="evidence" value="ECO:0007669"/>
    <property type="project" value="UniProtKB-SubCell"/>
</dbReference>
<comment type="pathway">
    <text evidence="4">Protein modification; protein glycosylation.</text>
</comment>
<dbReference type="PANTHER" id="PTHR44809">
    <property type="match status" value="1"/>
</dbReference>
<evidence type="ECO:0000256" key="15">
    <source>
        <dbReference type="ARBA" id="ARBA00045102"/>
    </source>
</evidence>
<feature type="transmembrane region" description="Helical" evidence="17">
    <location>
        <begin position="71"/>
        <end position="92"/>
    </location>
</feature>
<dbReference type="Proteomes" id="UP001353858">
    <property type="component" value="Unassembled WGS sequence"/>
</dbReference>
<evidence type="ECO:0000313" key="19">
    <source>
        <dbReference type="EMBL" id="KAK4881247.1"/>
    </source>
</evidence>
<feature type="transmembrane region" description="Helical" evidence="17">
    <location>
        <begin position="243"/>
        <end position="261"/>
    </location>
</feature>
<evidence type="ECO:0000256" key="7">
    <source>
        <dbReference type="ARBA" id="ARBA00022679"/>
    </source>
</evidence>
<evidence type="ECO:0000256" key="5">
    <source>
        <dbReference type="ARBA" id="ARBA00007882"/>
    </source>
</evidence>
<evidence type="ECO:0000256" key="17">
    <source>
        <dbReference type="SAM" id="Phobius"/>
    </source>
</evidence>
<keyword evidence="12 17" id="KW-1133">Transmembrane helix</keyword>
<organism evidence="19 20">
    <name type="scientific">Aquatica leii</name>
    <dbReference type="NCBI Taxonomy" id="1421715"/>
    <lineage>
        <taxon>Eukaryota</taxon>
        <taxon>Metazoa</taxon>
        <taxon>Ecdysozoa</taxon>
        <taxon>Arthropoda</taxon>
        <taxon>Hexapoda</taxon>
        <taxon>Insecta</taxon>
        <taxon>Pterygota</taxon>
        <taxon>Neoptera</taxon>
        <taxon>Endopterygota</taxon>
        <taxon>Coleoptera</taxon>
        <taxon>Polyphaga</taxon>
        <taxon>Elateriformia</taxon>
        <taxon>Elateroidea</taxon>
        <taxon>Lampyridae</taxon>
        <taxon>Luciolinae</taxon>
        <taxon>Aquatica</taxon>
    </lineage>
</organism>
<evidence type="ECO:0000259" key="18">
    <source>
        <dbReference type="Pfam" id="PF08409"/>
    </source>
</evidence>
<evidence type="ECO:0000256" key="11">
    <source>
        <dbReference type="ARBA" id="ARBA00022824"/>
    </source>
</evidence>